<proteinExistence type="inferred from homology"/>
<sequence length="343" mass="34902">MVDPMREHNPGSPSVSRRRAACLMGLAMVLPLLAETAEVRPAQAAAGFPQGPVTLLVPFPPGGGVDIIARAVAERMGPILGTTIVVDNKPGGSTSVAAAQVARSAPDGQTLLIGTPASSINPVFQPHLPPGDTRTVLAPVGRVATLPYVLVAGPALPVEDVGELVAWAKRHPAALNLANSGAVTAPRLAGDLLAHQAGISLTHVPYKGGAAAALDITGGRVHASFAQTLEALPMLRSGARALAVSGLHRSPVLPDVPALAEVLPGFDVTSWNGLFAPAGTPAPVIARLNAALNEAIADPALRARFAAEGVEFVGGAPEALGAHLDAEIGKWTRLRDGANLQLD</sequence>
<name>A0ABS9W5W9_9PROT</name>
<dbReference type="InterPro" id="IPR042100">
    <property type="entry name" value="Bug_dom1"/>
</dbReference>
<keyword evidence="3" id="KW-1185">Reference proteome</keyword>
<protein>
    <submittedName>
        <fullName evidence="2">Tripartite tricarboxylate transporter substrate binding protein</fullName>
    </submittedName>
</protein>
<dbReference type="Gene3D" id="3.40.190.150">
    <property type="entry name" value="Bordetella uptake gene, domain 1"/>
    <property type="match status" value="1"/>
</dbReference>
<evidence type="ECO:0000313" key="2">
    <source>
        <dbReference type="EMBL" id="MCI0754601.1"/>
    </source>
</evidence>
<comment type="similarity">
    <text evidence="1">Belongs to the UPF0065 (bug) family.</text>
</comment>
<gene>
    <name evidence="2" type="ORF">MON41_12620</name>
</gene>
<evidence type="ECO:0000256" key="1">
    <source>
        <dbReference type="ARBA" id="ARBA00006987"/>
    </source>
</evidence>
<dbReference type="EMBL" id="JALBUU010000004">
    <property type="protein sequence ID" value="MCI0754601.1"/>
    <property type="molecule type" value="Genomic_DNA"/>
</dbReference>
<dbReference type="Pfam" id="PF03401">
    <property type="entry name" value="TctC"/>
    <property type="match status" value="1"/>
</dbReference>
<dbReference type="RefSeq" id="WP_120008599.1">
    <property type="nucleotide sequence ID" value="NZ_JALBUU010000004.1"/>
</dbReference>
<dbReference type="InterPro" id="IPR005064">
    <property type="entry name" value="BUG"/>
</dbReference>
<dbReference type="Proteomes" id="UP001201985">
    <property type="component" value="Unassembled WGS sequence"/>
</dbReference>
<comment type="caution">
    <text evidence="2">The sequence shown here is derived from an EMBL/GenBank/DDBJ whole genome shotgun (WGS) entry which is preliminary data.</text>
</comment>
<reference evidence="2 3" key="1">
    <citation type="submission" date="2022-03" db="EMBL/GenBank/DDBJ databases">
        <title>Complete genome analysis of Roseomonas KG 17.1 : a prolific producer of plant growth promoters.</title>
        <authorList>
            <person name="Saadouli I."/>
            <person name="Najjari A."/>
            <person name="Mosbah A."/>
            <person name="Ouzari H.I."/>
        </authorList>
    </citation>
    <scope>NUCLEOTIDE SEQUENCE [LARGE SCALE GENOMIC DNA]</scope>
    <source>
        <strain evidence="2 3">KG17-1</strain>
    </source>
</reference>
<dbReference type="PIRSF" id="PIRSF017082">
    <property type="entry name" value="YflP"/>
    <property type="match status" value="1"/>
</dbReference>
<dbReference type="PANTHER" id="PTHR42928:SF5">
    <property type="entry name" value="BLR1237 PROTEIN"/>
    <property type="match status" value="1"/>
</dbReference>
<dbReference type="SUPFAM" id="SSF53850">
    <property type="entry name" value="Periplasmic binding protein-like II"/>
    <property type="match status" value="1"/>
</dbReference>
<dbReference type="PANTHER" id="PTHR42928">
    <property type="entry name" value="TRICARBOXYLATE-BINDING PROTEIN"/>
    <property type="match status" value="1"/>
</dbReference>
<evidence type="ECO:0000313" key="3">
    <source>
        <dbReference type="Proteomes" id="UP001201985"/>
    </source>
</evidence>
<organism evidence="2 3">
    <name type="scientific">Teichococcus vastitatis</name>
    <dbReference type="NCBI Taxonomy" id="2307076"/>
    <lineage>
        <taxon>Bacteria</taxon>
        <taxon>Pseudomonadati</taxon>
        <taxon>Pseudomonadota</taxon>
        <taxon>Alphaproteobacteria</taxon>
        <taxon>Acetobacterales</taxon>
        <taxon>Roseomonadaceae</taxon>
        <taxon>Roseomonas</taxon>
    </lineage>
</organism>
<accession>A0ABS9W5W9</accession>
<dbReference type="Gene3D" id="3.40.190.10">
    <property type="entry name" value="Periplasmic binding protein-like II"/>
    <property type="match status" value="1"/>
</dbReference>